<keyword evidence="3" id="KW-1185">Reference proteome</keyword>
<dbReference type="VEuPathDB" id="VectorBase:ISCW016246"/>
<gene>
    <name evidence="1" type="ORF">IscW_ISCW016246</name>
</gene>
<evidence type="ECO:0000313" key="2">
    <source>
        <dbReference type="EnsemblMetazoa" id="ISCW016246-PA"/>
    </source>
</evidence>
<dbReference type="EMBL" id="DS612847">
    <property type="protein sequence ID" value="EEC00192.1"/>
    <property type="molecule type" value="Genomic_DNA"/>
</dbReference>
<dbReference type="EMBL" id="ABJB010710307">
    <property type="status" value="NOT_ANNOTATED_CDS"/>
    <property type="molecule type" value="Genomic_DNA"/>
</dbReference>
<dbReference type="Proteomes" id="UP000001555">
    <property type="component" value="Unassembled WGS sequence"/>
</dbReference>
<accession>B7P0Q0</accession>
<evidence type="ECO:0000313" key="3">
    <source>
        <dbReference type="Proteomes" id="UP000001555"/>
    </source>
</evidence>
<dbReference type="AlphaFoldDB" id="B7P0Q0"/>
<evidence type="ECO:0000313" key="1">
    <source>
        <dbReference type="EMBL" id="EEC00192.1"/>
    </source>
</evidence>
<dbReference type="InParanoid" id="B7P0Q0"/>
<reference evidence="1 3" key="1">
    <citation type="submission" date="2008-03" db="EMBL/GenBank/DDBJ databases">
        <title>Annotation of Ixodes scapularis.</title>
        <authorList>
            <consortium name="Ixodes scapularis Genome Project Consortium"/>
            <person name="Caler E."/>
            <person name="Hannick L.I."/>
            <person name="Bidwell S."/>
            <person name="Joardar V."/>
            <person name="Thiagarajan M."/>
            <person name="Amedeo P."/>
            <person name="Galinsky K.J."/>
            <person name="Schobel S."/>
            <person name="Inman J."/>
            <person name="Hostetler J."/>
            <person name="Miller J."/>
            <person name="Hammond M."/>
            <person name="Megy K."/>
            <person name="Lawson D."/>
            <person name="Kodira C."/>
            <person name="Sutton G."/>
            <person name="Meyer J."/>
            <person name="Hill C.A."/>
            <person name="Birren B."/>
            <person name="Nene V."/>
            <person name="Collins F."/>
            <person name="Alarcon-Chaidez F."/>
            <person name="Wikel S."/>
            <person name="Strausberg R."/>
        </authorList>
    </citation>
    <scope>NUCLEOTIDE SEQUENCE [LARGE SCALE GENOMIC DNA]</scope>
    <source>
        <strain evidence="3">Wikel</strain>
        <strain evidence="1">Wikel colony</strain>
    </source>
</reference>
<organism>
    <name type="scientific">Ixodes scapularis</name>
    <name type="common">Black-legged tick</name>
    <name type="synonym">Deer tick</name>
    <dbReference type="NCBI Taxonomy" id="6945"/>
    <lineage>
        <taxon>Eukaryota</taxon>
        <taxon>Metazoa</taxon>
        <taxon>Ecdysozoa</taxon>
        <taxon>Arthropoda</taxon>
        <taxon>Chelicerata</taxon>
        <taxon>Arachnida</taxon>
        <taxon>Acari</taxon>
        <taxon>Parasitiformes</taxon>
        <taxon>Ixodida</taxon>
        <taxon>Ixodoidea</taxon>
        <taxon>Ixodidae</taxon>
        <taxon>Ixodinae</taxon>
        <taxon>Ixodes</taxon>
    </lineage>
</organism>
<proteinExistence type="predicted"/>
<reference evidence="2" key="2">
    <citation type="submission" date="2020-05" db="UniProtKB">
        <authorList>
            <consortium name="EnsemblMetazoa"/>
        </authorList>
    </citation>
    <scope>IDENTIFICATION</scope>
    <source>
        <strain evidence="2">wikel</strain>
    </source>
</reference>
<dbReference type="VEuPathDB" id="VectorBase:ISCI016246"/>
<dbReference type="PaxDb" id="6945-B7P0Q0"/>
<name>B7P0Q0_IXOSC</name>
<dbReference type="EnsemblMetazoa" id="ISCW016246-RA">
    <property type="protein sequence ID" value="ISCW016246-PA"/>
    <property type="gene ID" value="ISCW016246"/>
</dbReference>
<dbReference type="HOGENOM" id="CLU_2870061_0_0_1"/>
<sequence length="64" mass="7108">MLTPMMLFPRLMVFLSDDDDGISAAVREAAVILRPSRAWSILTRDNRAEGAPGDEKSERIYAIA</sequence>
<protein>
    <submittedName>
        <fullName evidence="1 2">Uncharacterized protein</fullName>
    </submittedName>
</protein>